<reference evidence="1 2" key="1">
    <citation type="submission" date="2023-11" db="EMBL/GenBank/DDBJ databases">
        <title>Peredibacter starrii A3.12.</title>
        <authorList>
            <person name="Mitchell R.J."/>
        </authorList>
    </citation>
    <scope>NUCLEOTIDE SEQUENCE [LARGE SCALE GENOMIC DNA]</scope>
    <source>
        <strain evidence="1 2">A3.12</strain>
    </source>
</reference>
<evidence type="ECO:0000313" key="2">
    <source>
        <dbReference type="Proteomes" id="UP001324634"/>
    </source>
</evidence>
<organism evidence="1 2">
    <name type="scientific">Peredibacter starrii</name>
    <dbReference type="NCBI Taxonomy" id="28202"/>
    <lineage>
        <taxon>Bacteria</taxon>
        <taxon>Pseudomonadati</taxon>
        <taxon>Bdellovibrionota</taxon>
        <taxon>Bacteriovoracia</taxon>
        <taxon>Bacteriovoracales</taxon>
        <taxon>Bacteriovoracaceae</taxon>
        <taxon>Peredibacter</taxon>
    </lineage>
</organism>
<sequence>MAVLFDAYRKHISGTKPLKYTPTVELDIIFDVLDGCDMKCPGCFVERKNKFTTRDLENIHILTQEFLNQGIDANELFLGPTDIFEAGNFDQLVDAPLFDRLVEQYAALTFTSTMLTEHEELKRRVKKLSNIMAPYGKRFELFVILDIEKYHAGDKEYLEQFDRNLKVIADIDGRLKKQVNIFFIANFYPEMFDNISITELNARIRSDYGTKFKINPSFARAKNAALIEKQSKTLSHLLENQIDDSKIRNVFMNMIDIYFGGDTFHPLSYTDGRLFIAPYFYEFVALKKPELEIRAREDGRFYMGDVFAKREELTIQQYAHAEDLPECAGCPFLPNCVSRNHIQFMKMNQITSCVVPKKLYRSSYKTVEY</sequence>
<evidence type="ECO:0008006" key="3">
    <source>
        <dbReference type="Google" id="ProtNLM"/>
    </source>
</evidence>
<evidence type="ECO:0000313" key="1">
    <source>
        <dbReference type="EMBL" id="WPU65624.1"/>
    </source>
</evidence>
<protein>
    <recommendedName>
        <fullName evidence="3">Radical SAM protein</fullName>
    </recommendedName>
</protein>
<name>A0AAX4HQP4_9BACT</name>
<accession>A0AAX4HQP4</accession>
<gene>
    <name evidence="1" type="ORF">SOO65_02570</name>
</gene>
<keyword evidence="2" id="KW-1185">Reference proteome</keyword>
<dbReference type="RefSeq" id="WP_321396472.1">
    <property type="nucleotide sequence ID" value="NZ_CP139487.1"/>
</dbReference>
<dbReference type="EMBL" id="CP139487">
    <property type="protein sequence ID" value="WPU65624.1"/>
    <property type="molecule type" value="Genomic_DNA"/>
</dbReference>
<dbReference type="Proteomes" id="UP001324634">
    <property type="component" value="Chromosome"/>
</dbReference>
<dbReference type="KEGG" id="psti:SOO65_02570"/>
<dbReference type="AlphaFoldDB" id="A0AAX4HQP4"/>
<proteinExistence type="predicted"/>